<evidence type="ECO:0000256" key="3">
    <source>
        <dbReference type="SAM" id="SignalP"/>
    </source>
</evidence>
<organism evidence="4 5">
    <name type="scientific">Argiope bruennichi</name>
    <name type="common">Wasp spider</name>
    <name type="synonym">Aranea bruennichi</name>
    <dbReference type="NCBI Taxonomy" id="94029"/>
    <lineage>
        <taxon>Eukaryota</taxon>
        <taxon>Metazoa</taxon>
        <taxon>Ecdysozoa</taxon>
        <taxon>Arthropoda</taxon>
        <taxon>Chelicerata</taxon>
        <taxon>Arachnida</taxon>
        <taxon>Araneae</taxon>
        <taxon>Araneomorphae</taxon>
        <taxon>Entelegynae</taxon>
        <taxon>Araneoidea</taxon>
        <taxon>Araneidae</taxon>
        <taxon>Argiope</taxon>
    </lineage>
</organism>
<dbReference type="GO" id="GO:0003993">
    <property type="term" value="F:acid phosphatase activity"/>
    <property type="evidence" value="ECO:0007669"/>
    <property type="project" value="UniProtKB-EC"/>
</dbReference>
<dbReference type="EMBL" id="JABXBU010000001">
    <property type="protein sequence ID" value="KAF8795684.1"/>
    <property type="molecule type" value="Genomic_DNA"/>
</dbReference>
<comment type="similarity">
    <text evidence="2">Belongs to the histidine acid phosphatase family.</text>
</comment>
<protein>
    <submittedName>
        <fullName evidence="4">Testicular acid phosphatase like protein</fullName>
    </submittedName>
</protein>
<evidence type="ECO:0000313" key="5">
    <source>
        <dbReference type="Proteomes" id="UP000807504"/>
    </source>
</evidence>
<keyword evidence="3" id="KW-0732">Signal</keyword>
<sequence>MLKMMFLLLSLLNALLVLSLSFTENANRKENTTLLLVQALFRHGDRAPIALYKNDPNAKVHWPGGLGKLTRAGKKHHYALGKFLRSMYKTYLTSNPKEVIVNSSAVDRCVRGAEVTVAALYEPEGIWKFEDDLIWQPIPIYYLPEDQDKYMVYRSACPRGFQESARLINSEERLELIRKHQKMLEEVSNYTEMDISREMILFLYDTLNIEKTHNLAIPTLIDNYYDEIQEFAEETFKIFFGSDLILRLRIGPFLQKISENMKKKINGDIPDLKIQLYCAQDVNLNAVFAALNFTNMPRAPYCATLLFELHEMADALMAVRLLYLNSTDPLTMGEPHVLILDDCSEYCPLSNFTKKFQRLIPDNWEQECRTSTSDSRMYEWKPSFEARQRVADRNFIEKFPRVPTPSQHQFQENTSSFVDASQTCRTDTQMLESPKTLH</sequence>
<gene>
    <name evidence="4" type="ORF">HNY73_000153</name>
</gene>
<feature type="signal peptide" evidence="3">
    <location>
        <begin position="1"/>
        <end position="19"/>
    </location>
</feature>
<dbReference type="Pfam" id="PF00328">
    <property type="entry name" value="His_Phos_2"/>
    <property type="match status" value="1"/>
</dbReference>
<reference evidence="4" key="1">
    <citation type="journal article" date="2020" name="bioRxiv">
        <title>Chromosome-level reference genome of the European wasp spider Argiope bruennichi: a resource for studies on range expansion and evolutionary adaptation.</title>
        <authorList>
            <person name="Sheffer M.M."/>
            <person name="Hoppe A."/>
            <person name="Krehenwinkel H."/>
            <person name="Uhl G."/>
            <person name="Kuss A.W."/>
            <person name="Jensen L."/>
            <person name="Jensen C."/>
            <person name="Gillespie R.G."/>
            <person name="Hoff K.J."/>
            <person name="Prost S."/>
        </authorList>
    </citation>
    <scope>NUCLEOTIDE SEQUENCE</scope>
</reference>
<dbReference type="Proteomes" id="UP000807504">
    <property type="component" value="Unassembled WGS sequence"/>
</dbReference>
<dbReference type="InterPro" id="IPR000560">
    <property type="entry name" value="His_Pase_clade-2"/>
</dbReference>
<dbReference type="PANTHER" id="PTHR11567:SF19">
    <property type="entry name" value="GH19849P"/>
    <property type="match status" value="1"/>
</dbReference>
<dbReference type="InterPro" id="IPR033379">
    <property type="entry name" value="Acid_Pase_AS"/>
</dbReference>
<dbReference type="CDD" id="cd07061">
    <property type="entry name" value="HP_HAP_like"/>
    <property type="match status" value="1"/>
</dbReference>
<comment type="caution">
    <text evidence="4">The sequence shown here is derived from an EMBL/GenBank/DDBJ whole genome shotgun (WGS) entry which is preliminary data.</text>
</comment>
<dbReference type="PROSITE" id="PS00616">
    <property type="entry name" value="HIS_ACID_PHOSPHAT_1"/>
    <property type="match status" value="1"/>
</dbReference>
<dbReference type="InterPro" id="IPR050645">
    <property type="entry name" value="Histidine_acid_phosphatase"/>
</dbReference>
<reference evidence="4" key="2">
    <citation type="submission" date="2020-06" db="EMBL/GenBank/DDBJ databases">
        <authorList>
            <person name="Sheffer M."/>
        </authorList>
    </citation>
    <scope>NUCLEOTIDE SEQUENCE</scope>
</reference>
<accession>A0A8T0FX39</accession>
<dbReference type="AlphaFoldDB" id="A0A8T0FX39"/>
<evidence type="ECO:0000313" key="4">
    <source>
        <dbReference type="EMBL" id="KAF8795684.1"/>
    </source>
</evidence>
<dbReference type="Gene3D" id="3.40.50.1240">
    <property type="entry name" value="Phosphoglycerate mutase-like"/>
    <property type="match status" value="1"/>
</dbReference>
<dbReference type="SUPFAM" id="SSF53254">
    <property type="entry name" value="Phosphoglycerate mutase-like"/>
    <property type="match status" value="1"/>
</dbReference>
<evidence type="ECO:0000256" key="1">
    <source>
        <dbReference type="ARBA" id="ARBA00000032"/>
    </source>
</evidence>
<dbReference type="PANTHER" id="PTHR11567">
    <property type="entry name" value="ACID PHOSPHATASE-RELATED"/>
    <property type="match status" value="1"/>
</dbReference>
<name>A0A8T0FX39_ARGBR</name>
<proteinExistence type="inferred from homology"/>
<evidence type="ECO:0000256" key="2">
    <source>
        <dbReference type="ARBA" id="ARBA00005375"/>
    </source>
</evidence>
<comment type="catalytic activity">
    <reaction evidence="1">
        <text>a phosphate monoester + H2O = an alcohol + phosphate</text>
        <dbReference type="Rhea" id="RHEA:15017"/>
        <dbReference type="ChEBI" id="CHEBI:15377"/>
        <dbReference type="ChEBI" id="CHEBI:30879"/>
        <dbReference type="ChEBI" id="CHEBI:43474"/>
        <dbReference type="ChEBI" id="CHEBI:67140"/>
        <dbReference type="EC" id="3.1.3.2"/>
    </reaction>
</comment>
<dbReference type="InterPro" id="IPR029033">
    <property type="entry name" value="His_PPase_superfam"/>
</dbReference>
<feature type="chain" id="PRO_5035944248" evidence="3">
    <location>
        <begin position="20"/>
        <end position="438"/>
    </location>
</feature>
<keyword evidence="5" id="KW-1185">Reference proteome</keyword>